<organism evidence="1 2">
    <name type="scientific">Vigna mungo</name>
    <name type="common">Black gram</name>
    <name type="synonym">Phaseolus mungo</name>
    <dbReference type="NCBI Taxonomy" id="3915"/>
    <lineage>
        <taxon>Eukaryota</taxon>
        <taxon>Viridiplantae</taxon>
        <taxon>Streptophyta</taxon>
        <taxon>Embryophyta</taxon>
        <taxon>Tracheophyta</taxon>
        <taxon>Spermatophyta</taxon>
        <taxon>Magnoliopsida</taxon>
        <taxon>eudicotyledons</taxon>
        <taxon>Gunneridae</taxon>
        <taxon>Pentapetalae</taxon>
        <taxon>rosids</taxon>
        <taxon>fabids</taxon>
        <taxon>Fabales</taxon>
        <taxon>Fabaceae</taxon>
        <taxon>Papilionoideae</taxon>
        <taxon>50 kb inversion clade</taxon>
        <taxon>NPAAA clade</taxon>
        <taxon>indigoferoid/millettioid clade</taxon>
        <taxon>Phaseoleae</taxon>
        <taxon>Vigna</taxon>
    </lineage>
</organism>
<dbReference type="EMBL" id="CP144695">
    <property type="protein sequence ID" value="WVZ04637.1"/>
    <property type="molecule type" value="Genomic_DNA"/>
</dbReference>
<name>A0AAQ3RS95_VIGMU</name>
<sequence length="142" mass="15794">MFVVSFLSRKGGSDKLVAYTDSNCVGDVDDRKSTTGNVFLFGFGAVPWCSKKQPIVSLSTTEAEFIAIASCSCQAIWLKRLFMTLNQIEQESITIQCDNSSAIKLSRNPVMHGCSKHIDIRFHFLQELVQTVVIELIHCNTS</sequence>
<evidence type="ECO:0000313" key="2">
    <source>
        <dbReference type="Proteomes" id="UP001374535"/>
    </source>
</evidence>
<evidence type="ECO:0008006" key="3">
    <source>
        <dbReference type="Google" id="ProtNLM"/>
    </source>
</evidence>
<protein>
    <recommendedName>
        <fullName evidence="3">Retrovirus-related Pol polyprotein from transposon TNT 1-94</fullName>
    </recommendedName>
</protein>
<keyword evidence="2" id="KW-1185">Reference proteome</keyword>
<reference evidence="1 2" key="1">
    <citation type="journal article" date="2023" name="Life. Sci Alliance">
        <title>Evolutionary insights into 3D genome organization and epigenetic landscape of Vigna mungo.</title>
        <authorList>
            <person name="Junaid A."/>
            <person name="Singh B."/>
            <person name="Bhatia S."/>
        </authorList>
    </citation>
    <scope>NUCLEOTIDE SEQUENCE [LARGE SCALE GENOMIC DNA]</scope>
    <source>
        <strain evidence="1">Urdbean</strain>
    </source>
</reference>
<proteinExistence type="predicted"/>
<dbReference type="Proteomes" id="UP001374535">
    <property type="component" value="Chromosome 6"/>
</dbReference>
<dbReference type="AlphaFoldDB" id="A0AAQ3RS95"/>
<evidence type="ECO:0000313" key="1">
    <source>
        <dbReference type="EMBL" id="WVZ04637.1"/>
    </source>
</evidence>
<dbReference type="PANTHER" id="PTHR11439">
    <property type="entry name" value="GAG-POL-RELATED RETROTRANSPOSON"/>
    <property type="match status" value="1"/>
</dbReference>
<gene>
    <name evidence="1" type="ORF">V8G54_017983</name>
</gene>
<dbReference type="PANTHER" id="PTHR11439:SF517">
    <property type="entry name" value="CYSTEINE-RICH RLK (RECEPTOR-LIKE PROTEIN KINASE) 8"/>
    <property type="match status" value="1"/>
</dbReference>
<accession>A0AAQ3RS95</accession>
<dbReference type="CDD" id="cd09272">
    <property type="entry name" value="RNase_HI_RT_Ty1"/>
    <property type="match status" value="1"/>
</dbReference>